<protein>
    <recommendedName>
        <fullName evidence="2">DNA-directed RNA polymerase</fullName>
        <ecNumber evidence="2">2.7.7.6</ecNumber>
    </recommendedName>
</protein>
<evidence type="ECO:0000256" key="2">
    <source>
        <dbReference type="ARBA" id="ARBA00012418"/>
    </source>
</evidence>
<organism evidence="9 10">
    <name type="scientific">Golovinomyces cichoracearum</name>
    <dbReference type="NCBI Taxonomy" id="62708"/>
    <lineage>
        <taxon>Eukaryota</taxon>
        <taxon>Fungi</taxon>
        <taxon>Dikarya</taxon>
        <taxon>Ascomycota</taxon>
        <taxon>Pezizomycotina</taxon>
        <taxon>Leotiomycetes</taxon>
        <taxon>Erysiphales</taxon>
        <taxon>Erysiphaceae</taxon>
        <taxon>Golovinomyces</taxon>
    </lineage>
</organism>
<proteinExistence type="inferred from homology"/>
<name>A0A420H750_9PEZI</name>
<keyword evidence="3" id="KW-0240">DNA-directed RNA polymerase</keyword>
<dbReference type="GO" id="GO:0032549">
    <property type="term" value="F:ribonucleoside binding"/>
    <property type="evidence" value="ECO:0007669"/>
    <property type="project" value="InterPro"/>
</dbReference>
<comment type="caution">
    <text evidence="9">The sequence shown here is derived from an EMBL/GenBank/DDBJ whole genome shotgun (WGS) entry which is preliminary data.</text>
</comment>
<accession>A0A420H750</accession>
<dbReference type="InterPro" id="IPR007120">
    <property type="entry name" value="DNA-dir_RNAP_su2_dom"/>
</dbReference>
<evidence type="ECO:0000256" key="1">
    <source>
        <dbReference type="ARBA" id="ARBA00006835"/>
    </source>
</evidence>
<dbReference type="Gene3D" id="2.40.270.10">
    <property type="entry name" value="DNA-directed RNA polymerase, subunit 2, domain 6"/>
    <property type="match status" value="1"/>
</dbReference>
<dbReference type="InterPro" id="IPR007121">
    <property type="entry name" value="RNA_pol_bsu_CS"/>
</dbReference>
<evidence type="ECO:0000313" key="10">
    <source>
        <dbReference type="Proteomes" id="UP000283383"/>
    </source>
</evidence>
<reference evidence="9 10" key="1">
    <citation type="journal article" date="2018" name="BMC Genomics">
        <title>Comparative genome analyses reveal sequence features reflecting distinct modes of host-adaptation between dicot and monocot powdery mildew.</title>
        <authorList>
            <person name="Wu Y."/>
            <person name="Ma X."/>
            <person name="Pan Z."/>
            <person name="Kale S.D."/>
            <person name="Song Y."/>
            <person name="King H."/>
            <person name="Zhang Q."/>
            <person name="Presley C."/>
            <person name="Deng X."/>
            <person name="Wei C.I."/>
            <person name="Xiao S."/>
        </authorList>
    </citation>
    <scope>NUCLEOTIDE SEQUENCE [LARGE SCALE GENOMIC DNA]</scope>
    <source>
        <strain evidence="9">UMSG3</strain>
    </source>
</reference>
<sequence length="306" mass="34062">MIDSSMYHYQPSNPVRRPEKIPGSGTDSIKYKYSAFFLLCPYLEDDRPPRTLLASGQTVQAICYPWAPATAKVSPSHSSKPLVTTSFMRTVQEDQESNKEAIWDILPGEDMLMCLCNLPLNYDDAMIVSNKFADYGGFETLSVCTYRLFSNDTIPVLGEEICGKKHKWWKIPCSNHCVCKGFKPNINMKNVMKIVSDPRVPSAVVLKSNTAENGEYQIRVLSHAQLLTGDKISTTHGQKGVVRIVQSQDLPMIVMKDGSTMVADLYMAVGSATSRQTVGQIFESSQAYACAISEEKNYVAQEDDVE</sequence>
<dbReference type="GO" id="GO:0003677">
    <property type="term" value="F:DNA binding"/>
    <property type="evidence" value="ECO:0007669"/>
    <property type="project" value="InterPro"/>
</dbReference>
<evidence type="ECO:0000313" key="9">
    <source>
        <dbReference type="EMBL" id="RKF53223.1"/>
    </source>
</evidence>
<evidence type="ECO:0000256" key="3">
    <source>
        <dbReference type="ARBA" id="ARBA00022478"/>
    </source>
</evidence>
<gene>
    <name evidence="9" type="ORF">GcM3_220015</name>
</gene>
<evidence type="ECO:0000256" key="5">
    <source>
        <dbReference type="ARBA" id="ARBA00022695"/>
    </source>
</evidence>
<dbReference type="EMBL" id="MCBQ01022076">
    <property type="protein sequence ID" value="RKF53223.1"/>
    <property type="molecule type" value="Genomic_DNA"/>
</dbReference>
<evidence type="ECO:0000259" key="8">
    <source>
        <dbReference type="Pfam" id="PF00562"/>
    </source>
</evidence>
<dbReference type="InterPro" id="IPR037033">
    <property type="entry name" value="DNA-dir_RNAP_su2_hyb_sf"/>
</dbReference>
<dbReference type="Pfam" id="PF00562">
    <property type="entry name" value="RNA_pol_Rpb2_6"/>
    <property type="match status" value="1"/>
</dbReference>
<dbReference type="STRING" id="62708.A0A420H750"/>
<dbReference type="InterPro" id="IPR015712">
    <property type="entry name" value="DNA-dir_RNA_pol_su2"/>
</dbReference>
<keyword evidence="10" id="KW-1185">Reference proteome</keyword>
<evidence type="ECO:0000256" key="6">
    <source>
        <dbReference type="ARBA" id="ARBA00023163"/>
    </source>
</evidence>
<dbReference type="EC" id="2.7.7.6" evidence="2"/>
<dbReference type="GO" id="GO:0003899">
    <property type="term" value="F:DNA-directed RNA polymerase activity"/>
    <property type="evidence" value="ECO:0007669"/>
    <property type="project" value="UniProtKB-EC"/>
</dbReference>
<evidence type="ECO:0000256" key="4">
    <source>
        <dbReference type="ARBA" id="ARBA00022679"/>
    </source>
</evidence>
<keyword evidence="6" id="KW-0804">Transcription</keyword>
<dbReference type="AlphaFoldDB" id="A0A420H750"/>
<dbReference type="GO" id="GO:0006351">
    <property type="term" value="P:DNA-templated transcription"/>
    <property type="evidence" value="ECO:0007669"/>
    <property type="project" value="InterPro"/>
</dbReference>
<dbReference type="GO" id="GO:0000428">
    <property type="term" value="C:DNA-directed RNA polymerase complex"/>
    <property type="evidence" value="ECO:0007669"/>
    <property type="project" value="UniProtKB-KW"/>
</dbReference>
<feature type="domain" description="DNA-directed RNA polymerase subunit 2 hybrid-binding" evidence="8">
    <location>
        <begin position="207"/>
        <end position="297"/>
    </location>
</feature>
<comment type="similarity">
    <text evidence="1">Belongs to the RNA polymerase beta chain family.</text>
</comment>
<dbReference type="PROSITE" id="PS01166">
    <property type="entry name" value="RNA_POL_BETA"/>
    <property type="match status" value="1"/>
</dbReference>
<dbReference type="Proteomes" id="UP000283383">
    <property type="component" value="Unassembled WGS sequence"/>
</dbReference>
<keyword evidence="4" id="KW-0808">Transferase</keyword>
<dbReference type="SUPFAM" id="SSF64484">
    <property type="entry name" value="beta and beta-prime subunits of DNA dependent RNA-polymerase"/>
    <property type="match status" value="1"/>
</dbReference>
<dbReference type="PANTHER" id="PTHR20856">
    <property type="entry name" value="DNA-DIRECTED RNA POLYMERASE I SUBUNIT 2"/>
    <property type="match status" value="1"/>
</dbReference>
<feature type="region of interest" description="Disordered" evidence="7">
    <location>
        <begin position="1"/>
        <end position="23"/>
    </location>
</feature>
<evidence type="ECO:0000256" key="7">
    <source>
        <dbReference type="SAM" id="MobiDB-lite"/>
    </source>
</evidence>
<keyword evidence="5" id="KW-0548">Nucleotidyltransferase</keyword>